<evidence type="ECO:0000313" key="9">
    <source>
        <dbReference type="Proteomes" id="UP000609874"/>
    </source>
</evidence>
<evidence type="ECO:0000256" key="2">
    <source>
        <dbReference type="ARBA" id="ARBA00005417"/>
    </source>
</evidence>
<keyword evidence="4" id="KW-0547">Nucleotide-binding</keyword>
<accession>A0ABR8UQ18</accession>
<keyword evidence="5 8" id="KW-0067">ATP-binding</keyword>
<sequence length="313" mass="33636">MTVNPPAISVRGLTKRYGSTTAVDDISFDVEPGSVFAFLGTNGAGKSTTIGCLTTVNAFEAGTAEVAGFNVRTAGEGVRRNIGVVFQESILDPLLTGRENLRVRARFYSSDRSANEARINDLSTLIGLGDFLDRRYGTYSGGQRRRVDIARALLHAPPIIFLDEPTAGLDPASRAIVWSTIHELRDRHGLTVFLTTHYMEETEEADRVCIIDAGRIIADGTPAELRALHSSSILTITTADRPGLEALAAELGAAVKSAEGAVVRLGVETAETARLILVRHGAAVRDFEFRHGTMDDVFLALTGRTPALEGTQE</sequence>
<gene>
    <name evidence="8" type="ORF">H9639_04785</name>
</gene>
<dbReference type="InterPro" id="IPR050763">
    <property type="entry name" value="ABC_transporter_ATP-binding"/>
</dbReference>
<dbReference type="SUPFAM" id="SSF52540">
    <property type="entry name" value="P-loop containing nucleoside triphosphate hydrolases"/>
    <property type="match status" value="1"/>
</dbReference>
<evidence type="ECO:0000313" key="8">
    <source>
        <dbReference type="EMBL" id="MBD7994608.1"/>
    </source>
</evidence>
<organism evidence="8 9">
    <name type="scientific">Arthrobacter gallicola</name>
    <dbReference type="NCBI Taxonomy" id="2762225"/>
    <lineage>
        <taxon>Bacteria</taxon>
        <taxon>Bacillati</taxon>
        <taxon>Actinomycetota</taxon>
        <taxon>Actinomycetes</taxon>
        <taxon>Micrococcales</taxon>
        <taxon>Micrococcaceae</taxon>
        <taxon>Arthrobacter</taxon>
    </lineage>
</organism>
<proteinExistence type="inferred from homology"/>
<keyword evidence="3" id="KW-0813">Transport</keyword>
<dbReference type="InterPro" id="IPR017871">
    <property type="entry name" value="ABC_transporter-like_CS"/>
</dbReference>
<protein>
    <submittedName>
        <fullName evidence="8">ABC transporter ATP-binding protein</fullName>
    </submittedName>
</protein>
<feature type="domain" description="ABC transporter" evidence="7">
    <location>
        <begin position="8"/>
        <end position="238"/>
    </location>
</feature>
<dbReference type="Gene3D" id="3.40.50.300">
    <property type="entry name" value="P-loop containing nucleotide triphosphate hydrolases"/>
    <property type="match status" value="1"/>
</dbReference>
<comment type="subcellular location">
    <subcellularLocation>
        <location evidence="1">Cell membrane</location>
        <topology evidence="1">Peripheral membrane protein</topology>
    </subcellularLocation>
</comment>
<dbReference type="RefSeq" id="WP_191807002.1">
    <property type="nucleotide sequence ID" value="NZ_JACSQD010000002.1"/>
</dbReference>
<dbReference type="InterPro" id="IPR027417">
    <property type="entry name" value="P-loop_NTPase"/>
</dbReference>
<dbReference type="PANTHER" id="PTHR42711:SF5">
    <property type="entry name" value="ABC TRANSPORTER ATP-BINDING PROTEIN NATA"/>
    <property type="match status" value="1"/>
</dbReference>
<dbReference type="GO" id="GO:0005524">
    <property type="term" value="F:ATP binding"/>
    <property type="evidence" value="ECO:0007669"/>
    <property type="project" value="UniProtKB-KW"/>
</dbReference>
<dbReference type="EMBL" id="JACSQD010000002">
    <property type="protein sequence ID" value="MBD7994608.1"/>
    <property type="molecule type" value="Genomic_DNA"/>
</dbReference>
<dbReference type="InterPro" id="IPR003439">
    <property type="entry name" value="ABC_transporter-like_ATP-bd"/>
</dbReference>
<evidence type="ECO:0000256" key="6">
    <source>
        <dbReference type="ARBA" id="ARBA00023251"/>
    </source>
</evidence>
<dbReference type="PANTHER" id="PTHR42711">
    <property type="entry name" value="ABC TRANSPORTER ATP-BINDING PROTEIN"/>
    <property type="match status" value="1"/>
</dbReference>
<keyword evidence="6" id="KW-0046">Antibiotic resistance</keyword>
<name>A0ABR8UQ18_9MICC</name>
<keyword evidence="9" id="KW-1185">Reference proteome</keyword>
<dbReference type="SMART" id="SM00382">
    <property type="entry name" value="AAA"/>
    <property type="match status" value="1"/>
</dbReference>
<dbReference type="InterPro" id="IPR003593">
    <property type="entry name" value="AAA+_ATPase"/>
</dbReference>
<evidence type="ECO:0000256" key="5">
    <source>
        <dbReference type="ARBA" id="ARBA00022840"/>
    </source>
</evidence>
<dbReference type="Pfam" id="PF00005">
    <property type="entry name" value="ABC_tran"/>
    <property type="match status" value="1"/>
</dbReference>
<evidence type="ECO:0000256" key="4">
    <source>
        <dbReference type="ARBA" id="ARBA00022741"/>
    </source>
</evidence>
<comment type="caution">
    <text evidence="8">The sequence shown here is derived from an EMBL/GenBank/DDBJ whole genome shotgun (WGS) entry which is preliminary data.</text>
</comment>
<evidence type="ECO:0000256" key="3">
    <source>
        <dbReference type="ARBA" id="ARBA00022448"/>
    </source>
</evidence>
<dbReference type="PROSITE" id="PS50893">
    <property type="entry name" value="ABC_TRANSPORTER_2"/>
    <property type="match status" value="1"/>
</dbReference>
<dbReference type="Proteomes" id="UP000609874">
    <property type="component" value="Unassembled WGS sequence"/>
</dbReference>
<comment type="similarity">
    <text evidence="2">Belongs to the ABC transporter superfamily.</text>
</comment>
<reference evidence="8 9" key="1">
    <citation type="submission" date="2020-08" db="EMBL/GenBank/DDBJ databases">
        <title>A Genomic Blueprint of the Chicken Gut Microbiome.</title>
        <authorList>
            <person name="Gilroy R."/>
            <person name="Ravi A."/>
            <person name="Getino M."/>
            <person name="Pursley I."/>
            <person name="Horton D.L."/>
            <person name="Alikhan N.-F."/>
            <person name="Baker D."/>
            <person name="Gharbi K."/>
            <person name="Hall N."/>
            <person name="Watson M."/>
            <person name="Adriaenssens E.M."/>
            <person name="Foster-Nyarko E."/>
            <person name="Jarju S."/>
            <person name="Secka A."/>
            <person name="Antonio M."/>
            <person name="Oren A."/>
            <person name="Chaudhuri R."/>
            <person name="La Ragione R.M."/>
            <person name="Hildebrand F."/>
            <person name="Pallen M.J."/>
        </authorList>
    </citation>
    <scope>NUCLEOTIDE SEQUENCE [LARGE SCALE GENOMIC DNA]</scope>
    <source>
        <strain evidence="8 9">Sa2CUA1</strain>
    </source>
</reference>
<evidence type="ECO:0000256" key="1">
    <source>
        <dbReference type="ARBA" id="ARBA00004202"/>
    </source>
</evidence>
<evidence type="ECO:0000259" key="7">
    <source>
        <dbReference type="PROSITE" id="PS50893"/>
    </source>
</evidence>
<dbReference type="PROSITE" id="PS00211">
    <property type="entry name" value="ABC_TRANSPORTER_1"/>
    <property type="match status" value="1"/>
</dbReference>